<evidence type="ECO:0000256" key="1">
    <source>
        <dbReference type="SAM" id="Phobius"/>
    </source>
</evidence>
<keyword evidence="1" id="KW-0812">Transmembrane</keyword>
<name>A0ABR3EKK4_9AGAR</name>
<dbReference type="EMBL" id="JBAHYK010003576">
    <property type="protein sequence ID" value="KAL0563393.1"/>
    <property type="molecule type" value="Genomic_DNA"/>
</dbReference>
<feature type="transmembrane region" description="Helical" evidence="1">
    <location>
        <begin position="230"/>
        <end position="258"/>
    </location>
</feature>
<keyword evidence="3" id="KW-1185">Reference proteome</keyword>
<sequence>MALALLPVSLANVAIESLLYGIFLILTAGSLVLAIQYLPRSQPSTRVRPASTLGRVISVLKRPMFIGSAPLFLTVTAHWVTTVVRSFEAFMSFNNGTDPTSYYADVSQPTYVIKTSLLFASVIISDTMMVYRLWVIWNYNYPVVVLPLLTVVVLLACGIGTTHLRAVAPTGTVLRVDDPEANKWVVADVVLPLLTNTYSSTLIAWRIWVTHRANKEYGGGVVSLRPGSTNLMAALAMFVESAVLFSVWVLFFASVYGAKSNLTSLAEDQIAVMAGIAFSLINVHIGLGRAKSLAAENTTATSAPGLQYALGDTVGTEDLAYPMRPRVHIHQIKSSTTDYVSDPKAMLDTSLREDNESN</sequence>
<comment type="caution">
    <text evidence="2">The sequence shown here is derived from an EMBL/GenBank/DDBJ whole genome shotgun (WGS) entry which is preliminary data.</text>
</comment>
<feature type="transmembrane region" description="Helical" evidence="1">
    <location>
        <begin position="143"/>
        <end position="164"/>
    </location>
</feature>
<evidence type="ECO:0000313" key="3">
    <source>
        <dbReference type="Proteomes" id="UP001465976"/>
    </source>
</evidence>
<keyword evidence="1" id="KW-0472">Membrane</keyword>
<reference evidence="2 3" key="1">
    <citation type="submission" date="2024-02" db="EMBL/GenBank/DDBJ databases">
        <title>A draft genome for the cacao thread blight pathogen Marasmius crinis-equi.</title>
        <authorList>
            <person name="Cohen S.P."/>
            <person name="Baruah I.K."/>
            <person name="Amoako-Attah I."/>
            <person name="Bukari Y."/>
            <person name="Meinhardt L.W."/>
            <person name="Bailey B.A."/>
        </authorList>
    </citation>
    <scope>NUCLEOTIDE SEQUENCE [LARGE SCALE GENOMIC DNA]</scope>
    <source>
        <strain evidence="2 3">GH-76</strain>
    </source>
</reference>
<organism evidence="2 3">
    <name type="scientific">Marasmius crinis-equi</name>
    <dbReference type="NCBI Taxonomy" id="585013"/>
    <lineage>
        <taxon>Eukaryota</taxon>
        <taxon>Fungi</taxon>
        <taxon>Dikarya</taxon>
        <taxon>Basidiomycota</taxon>
        <taxon>Agaricomycotina</taxon>
        <taxon>Agaricomycetes</taxon>
        <taxon>Agaricomycetidae</taxon>
        <taxon>Agaricales</taxon>
        <taxon>Marasmiineae</taxon>
        <taxon>Marasmiaceae</taxon>
        <taxon>Marasmius</taxon>
    </lineage>
</organism>
<accession>A0ABR3EKK4</accession>
<feature type="transmembrane region" description="Helical" evidence="1">
    <location>
        <begin position="270"/>
        <end position="287"/>
    </location>
</feature>
<feature type="transmembrane region" description="Helical" evidence="1">
    <location>
        <begin position="111"/>
        <end position="131"/>
    </location>
</feature>
<feature type="transmembrane region" description="Helical" evidence="1">
    <location>
        <begin position="18"/>
        <end position="38"/>
    </location>
</feature>
<protein>
    <submittedName>
        <fullName evidence="2">Uncharacterized protein</fullName>
    </submittedName>
</protein>
<feature type="transmembrane region" description="Helical" evidence="1">
    <location>
        <begin position="59"/>
        <end position="80"/>
    </location>
</feature>
<keyword evidence="1" id="KW-1133">Transmembrane helix</keyword>
<proteinExistence type="predicted"/>
<feature type="transmembrane region" description="Helical" evidence="1">
    <location>
        <begin position="184"/>
        <end position="209"/>
    </location>
</feature>
<evidence type="ECO:0000313" key="2">
    <source>
        <dbReference type="EMBL" id="KAL0563393.1"/>
    </source>
</evidence>
<gene>
    <name evidence="2" type="ORF">V5O48_018675</name>
</gene>
<dbReference type="Proteomes" id="UP001465976">
    <property type="component" value="Unassembled WGS sequence"/>
</dbReference>